<protein>
    <submittedName>
        <fullName evidence="1">Uncharacterized protein</fullName>
    </submittedName>
</protein>
<evidence type="ECO:0000313" key="2">
    <source>
        <dbReference type="Proteomes" id="UP000607653"/>
    </source>
</evidence>
<dbReference type="EMBL" id="DUZY01000003">
    <property type="protein sequence ID" value="DAD32401.1"/>
    <property type="molecule type" value="Genomic_DNA"/>
</dbReference>
<sequence length="70" mass="7770">MDHMVGKGSILQDRHRAEKAFLRMPLRIFPLFGTKRGAFAAAAFLTPRPPVVMVLNIFRSSVGIWTGCAI</sequence>
<name>A0A822YLE0_NELNU</name>
<organism evidence="1 2">
    <name type="scientific">Nelumbo nucifera</name>
    <name type="common">Sacred lotus</name>
    <dbReference type="NCBI Taxonomy" id="4432"/>
    <lineage>
        <taxon>Eukaryota</taxon>
        <taxon>Viridiplantae</taxon>
        <taxon>Streptophyta</taxon>
        <taxon>Embryophyta</taxon>
        <taxon>Tracheophyta</taxon>
        <taxon>Spermatophyta</taxon>
        <taxon>Magnoliopsida</taxon>
        <taxon>Proteales</taxon>
        <taxon>Nelumbonaceae</taxon>
        <taxon>Nelumbo</taxon>
    </lineage>
</organism>
<dbReference type="AlphaFoldDB" id="A0A822YLE0"/>
<reference evidence="1 2" key="1">
    <citation type="journal article" date="2020" name="Mol. Biol. Evol.">
        <title>Distinct Expression and Methylation Patterns for Genes with Different Fates following a Single Whole-Genome Duplication in Flowering Plants.</title>
        <authorList>
            <person name="Shi T."/>
            <person name="Rahmani R.S."/>
            <person name="Gugger P.F."/>
            <person name="Wang M."/>
            <person name="Li H."/>
            <person name="Zhang Y."/>
            <person name="Li Z."/>
            <person name="Wang Q."/>
            <person name="Van de Peer Y."/>
            <person name="Marchal K."/>
            <person name="Chen J."/>
        </authorList>
    </citation>
    <scope>NUCLEOTIDE SEQUENCE [LARGE SCALE GENOMIC DNA]</scope>
    <source>
        <tissue evidence="1">Leaf</tissue>
    </source>
</reference>
<evidence type="ECO:0000313" key="1">
    <source>
        <dbReference type="EMBL" id="DAD32401.1"/>
    </source>
</evidence>
<comment type="caution">
    <text evidence="1">The sequence shown here is derived from an EMBL/GenBank/DDBJ whole genome shotgun (WGS) entry which is preliminary data.</text>
</comment>
<dbReference type="Proteomes" id="UP000607653">
    <property type="component" value="Unassembled WGS sequence"/>
</dbReference>
<proteinExistence type="predicted"/>
<accession>A0A822YLE0</accession>
<keyword evidence="2" id="KW-1185">Reference proteome</keyword>
<gene>
    <name evidence="1" type="ORF">HUJ06_011252</name>
</gene>